<proteinExistence type="predicted"/>
<evidence type="ECO:0000259" key="2">
    <source>
        <dbReference type="Pfam" id="PF17667"/>
    </source>
</evidence>
<feature type="domain" description="Fungal-type protein kinase" evidence="2">
    <location>
        <begin position="537"/>
        <end position="654"/>
    </location>
</feature>
<dbReference type="OrthoDB" id="5584477at2759"/>
<dbReference type="Proteomes" id="UP000194127">
    <property type="component" value="Unassembled WGS sequence"/>
</dbReference>
<dbReference type="GeneID" id="36323794"/>
<accession>A0A1X6N4I8</accession>
<feature type="compositionally biased region" description="Basic and acidic residues" evidence="1">
    <location>
        <begin position="251"/>
        <end position="263"/>
    </location>
</feature>
<feature type="domain" description="Fungal-type protein kinase" evidence="2">
    <location>
        <begin position="287"/>
        <end position="450"/>
    </location>
</feature>
<evidence type="ECO:0000256" key="1">
    <source>
        <dbReference type="SAM" id="MobiDB-lite"/>
    </source>
</evidence>
<protein>
    <recommendedName>
        <fullName evidence="2">Fungal-type protein kinase domain-containing protein</fullName>
    </recommendedName>
</protein>
<organism evidence="3 4">
    <name type="scientific">Postia placenta MAD-698-R-SB12</name>
    <dbReference type="NCBI Taxonomy" id="670580"/>
    <lineage>
        <taxon>Eukaryota</taxon>
        <taxon>Fungi</taxon>
        <taxon>Dikarya</taxon>
        <taxon>Basidiomycota</taxon>
        <taxon>Agaricomycotina</taxon>
        <taxon>Agaricomycetes</taxon>
        <taxon>Polyporales</taxon>
        <taxon>Adustoporiaceae</taxon>
        <taxon>Rhodonia</taxon>
    </lineage>
</organism>
<evidence type="ECO:0000313" key="3">
    <source>
        <dbReference type="EMBL" id="OSX63396.1"/>
    </source>
</evidence>
<sequence>MHIREMQCKTMCMTIERFDQRFGQSHIKAVPVGEGTGISLNMPRPPSFFLEAHRSAEWQKPAALPVRPDAIWDHDVLNFIQQVWKYTPRDLPPGDAALNNKYYLPLEHLENYLAERNNQKARGHFKELFTSLVSQLMTCSPGKHPIQSQLILRGSTALLAAQGVEDPASLDWDWYLACGLITKTKRVDWHAPHNGDLLFDVNLMRQEPVVPFPTGSAQFDSATVGTPQDTRKRRQPPGEPEDMYASKRVKVRTDRQTESKATAEEPDAAAIRDEIMFSECIDELLSHGLRSYASGFLVRDSHMSLWYADKMGMIVSRVFDFLQEPHLLLLAVAAMATAGPAQMGISPFLRFAPGPVLSYAGSYVVMASEPARTESLPEDNSGKPLAFRVKADTQCIYTVPRASGRSTAVVRVAAADDRTQQVCGRANLVARLMWARRASETECEIVKAVRCKLQTHAPNSLPHIVEPRYSVIMDMKHMGVPRGFMEVDWSLPEYVCSMVVVEEHRPIQSITSIEEFKQVYTDVVIACRQLKVSFLLAHSWVWTTSSIIHRNISTDSIRIMTKNGTSRGVLCDWDQAGRTDPDAEAREDADFVHGARPDSPPQHDTPAAPHERLSLHTAATTWTFTAVDLLARAPPAHGCLHELESFLYLLAYFCVTFDPRTRTLRSFPDWEGADRAALARTKAAFLQSHDAICSTEDYVCEPLRGLWSGWVEPLWLAFNRAEAHAARARMLRERLDGMRRCGKEDSVQKLEEEVLECLVRRRAAMTHPLFVEILRASDPYAVVARACPYVASERELGLSE</sequence>
<dbReference type="RefSeq" id="XP_024340190.1">
    <property type="nucleotide sequence ID" value="XM_024478844.1"/>
</dbReference>
<dbReference type="EMBL" id="KZ110595">
    <property type="protein sequence ID" value="OSX63396.1"/>
    <property type="molecule type" value="Genomic_DNA"/>
</dbReference>
<keyword evidence="4" id="KW-1185">Reference proteome</keyword>
<feature type="region of interest" description="Disordered" evidence="1">
    <location>
        <begin position="213"/>
        <end position="265"/>
    </location>
</feature>
<evidence type="ECO:0000313" key="4">
    <source>
        <dbReference type="Proteomes" id="UP000194127"/>
    </source>
</evidence>
<dbReference type="InterPro" id="IPR040976">
    <property type="entry name" value="Pkinase_fungal"/>
</dbReference>
<name>A0A1X6N4I8_9APHY</name>
<reference evidence="3 4" key="1">
    <citation type="submission" date="2017-04" db="EMBL/GenBank/DDBJ databases">
        <title>Genome Sequence of the Model Brown-Rot Fungus Postia placenta SB12.</title>
        <authorList>
            <consortium name="DOE Joint Genome Institute"/>
            <person name="Gaskell J."/>
            <person name="Kersten P."/>
            <person name="Larrondo L.F."/>
            <person name="Canessa P."/>
            <person name="Martinez D."/>
            <person name="Hibbett D."/>
            <person name="Schmoll M."/>
            <person name="Kubicek C.P."/>
            <person name="Martinez A.T."/>
            <person name="Yadav J."/>
            <person name="Master E."/>
            <person name="Magnuson J.K."/>
            <person name="James T."/>
            <person name="Yaver D."/>
            <person name="Berka R."/>
            <person name="Labutti K."/>
            <person name="Lipzen A."/>
            <person name="Aerts A."/>
            <person name="Barry K."/>
            <person name="Henrissat B."/>
            <person name="Blanchette R."/>
            <person name="Grigoriev I."/>
            <person name="Cullen D."/>
        </authorList>
    </citation>
    <scope>NUCLEOTIDE SEQUENCE [LARGE SCALE GENOMIC DNA]</scope>
    <source>
        <strain evidence="3 4">MAD-698-R-SB12</strain>
    </source>
</reference>
<dbReference type="STRING" id="670580.A0A1X6N4I8"/>
<dbReference type="Pfam" id="PF17667">
    <property type="entry name" value="Pkinase_fungal"/>
    <property type="match status" value="2"/>
</dbReference>
<dbReference type="AlphaFoldDB" id="A0A1X6N4I8"/>
<feature type="compositionally biased region" description="Polar residues" evidence="1">
    <location>
        <begin position="215"/>
        <end position="228"/>
    </location>
</feature>
<gene>
    <name evidence="3" type="ORF">POSPLADRAFT_1045728</name>
</gene>